<reference evidence="5 6" key="2">
    <citation type="journal article" date="2016" name="Genome Announc.">
        <title>Complete Genome Sequences of Two Interactive Moderate Thermophiles, Paenibacillus napthalenovorans 32O-Y and Paenibacillus sp. 32O-W.</title>
        <authorList>
            <person name="Butler R.R.III."/>
            <person name="Wang J."/>
            <person name="Stark B.C."/>
            <person name="Pombert J.F."/>
        </authorList>
    </citation>
    <scope>NUCLEOTIDE SEQUENCE [LARGE SCALE GENOMIC DNA]</scope>
    <source>
        <strain evidence="5 6">32O-Y</strain>
    </source>
</reference>
<dbReference type="PANTHER" id="PTHR45772:SF7">
    <property type="entry name" value="AMINO ACID ABC TRANSPORTER ATP-BINDING PROTEIN"/>
    <property type="match status" value="1"/>
</dbReference>
<dbReference type="PROSITE" id="PS50893">
    <property type="entry name" value="ABC_TRANSPORTER_2"/>
    <property type="match status" value="1"/>
</dbReference>
<dbReference type="GO" id="GO:0015188">
    <property type="term" value="F:L-isoleucine transmembrane transporter activity"/>
    <property type="evidence" value="ECO:0007669"/>
    <property type="project" value="TreeGrafter"/>
</dbReference>
<feature type="domain" description="ABC transporter" evidence="4">
    <location>
        <begin position="6"/>
        <end position="253"/>
    </location>
</feature>
<dbReference type="Gene3D" id="3.40.50.300">
    <property type="entry name" value="P-loop containing nucleotide triphosphate hydrolases"/>
    <property type="match status" value="1"/>
</dbReference>
<reference evidence="6" key="1">
    <citation type="submission" date="2015-12" db="EMBL/GenBank/DDBJ databases">
        <title>Complete genome sequences of two moderately thermophilic Paenibacillus species.</title>
        <authorList>
            <person name="Butler R.III."/>
            <person name="Wang J."/>
            <person name="Stark B.C."/>
            <person name="Pombert J.-F."/>
        </authorList>
    </citation>
    <scope>NUCLEOTIDE SEQUENCE [LARGE SCALE GENOMIC DNA]</scope>
    <source>
        <strain evidence="6">32O-Y</strain>
    </source>
</reference>
<evidence type="ECO:0000256" key="3">
    <source>
        <dbReference type="ARBA" id="ARBA00022840"/>
    </source>
</evidence>
<proteinExistence type="predicted"/>
<protein>
    <submittedName>
        <fullName evidence="5">ABC transporter</fullName>
    </submittedName>
</protein>
<gene>
    <name evidence="5" type="ORF">IJ22_14570</name>
</gene>
<dbReference type="GO" id="GO:0015192">
    <property type="term" value="F:L-phenylalanine transmembrane transporter activity"/>
    <property type="evidence" value="ECO:0007669"/>
    <property type="project" value="TreeGrafter"/>
</dbReference>
<dbReference type="RefSeq" id="WP_054817210.1">
    <property type="nucleotide sequence ID" value="NZ_CP013652.1"/>
</dbReference>
<dbReference type="CDD" id="cd03219">
    <property type="entry name" value="ABC_Mj1267_LivG_branched"/>
    <property type="match status" value="1"/>
</dbReference>
<dbReference type="InterPro" id="IPR027417">
    <property type="entry name" value="P-loop_NTPase"/>
</dbReference>
<keyword evidence="3" id="KW-0067">ATP-binding</keyword>
<dbReference type="EMBL" id="CP013652">
    <property type="protein sequence ID" value="ALS21833.1"/>
    <property type="molecule type" value="Genomic_DNA"/>
</dbReference>
<dbReference type="GO" id="GO:0005524">
    <property type="term" value="F:ATP binding"/>
    <property type="evidence" value="ECO:0007669"/>
    <property type="project" value="UniProtKB-KW"/>
</dbReference>
<dbReference type="FunFam" id="3.40.50.300:FF:000421">
    <property type="entry name" value="Branched-chain amino acid ABC transporter ATP-binding protein"/>
    <property type="match status" value="1"/>
</dbReference>
<dbReference type="SUPFAM" id="SSF52540">
    <property type="entry name" value="P-loop containing nucleoside triphosphate hydrolases"/>
    <property type="match status" value="1"/>
</dbReference>
<dbReference type="AlphaFoldDB" id="A0A0U2U613"/>
<dbReference type="KEGG" id="pnp:IJ22_14570"/>
<dbReference type="GO" id="GO:0005304">
    <property type="term" value="F:L-valine transmembrane transporter activity"/>
    <property type="evidence" value="ECO:0007669"/>
    <property type="project" value="TreeGrafter"/>
</dbReference>
<name>A0A0U2U613_9BACL</name>
<evidence type="ECO:0000256" key="2">
    <source>
        <dbReference type="ARBA" id="ARBA00022741"/>
    </source>
</evidence>
<evidence type="ECO:0000259" key="4">
    <source>
        <dbReference type="PROSITE" id="PS50893"/>
    </source>
</evidence>
<dbReference type="GO" id="GO:0015808">
    <property type="term" value="P:L-alanine transport"/>
    <property type="evidence" value="ECO:0007669"/>
    <property type="project" value="TreeGrafter"/>
</dbReference>
<dbReference type="STRING" id="162209.IJ22_14570"/>
<keyword evidence="6" id="KW-1185">Reference proteome</keyword>
<dbReference type="Pfam" id="PF12399">
    <property type="entry name" value="BCA_ABC_TP_C"/>
    <property type="match status" value="1"/>
</dbReference>
<dbReference type="Pfam" id="PF00005">
    <property type="entry name" value="ABC_tran"/>
    <property type="match status" value="1"/>
</dbReference>
<dbReference type="InterPro" id="IPR051120">
    <property type="entry name" value="ABC_AA/LPS_Transport"/>
</dbReference>
<dbReference type="InterPro" id="IPR003593">
    <property type="entry name" value="AAA+_ATPase"/>
</dbReference>
<dbReference type="PATRIC" id="fig|162209.4.peg.1545"/>
<dbReference type="GO" id="GO:0042941">
    <property type="term" value="P:D-alanine transmembrane transport"/>
    <property type="evidence" value="ECO:0007669"/>
    <property type="project" value="TreeGrafter"/>
</dbReference>
<evidence type="ECO:0000313" key="5">
    <source>
        <dbReference type="EMBL" id="ALS21833.1"/>
    </source>
</evidence>
<dbReference type="GO" id="GO:1903805">
    <property type="term" value="P:L-valine import across plasma membrane"/>
    <property type="evidence" value="ECO:0007669"/>
    <property type="project" value="TreeGrafter"/>
</dbReference>
<dbReference type="InterPro" id="IPR032823">
    <property type="entry name" value="BCA_ABC_TP_C"/>
</dbReference>
<keyword evidence="2" id="KW-0547">Nucleotide-binding</keyword>
<dbReference type="OrthoDB" id="9805514at2"/>
<dbReference type="SMART" id="SM00382">
    <property type="entry name" value="AAA"/>
    <property type="match status" value="1"/>
</dbReference>
<dbReference type="Proteomes" id="UP000061660">
    <property type="component" value="Chromosome"/>
</dbReference>
<dbReference type="InterPro" id="IPR003439">
    <property type="entry name" value="ABC_transporter-like_ATP-bd"/>
</dbReference>
<evidence type="ECO:0000256" key="1">
    <source>
        <dbReference type="ARBA" id="ARBA00022448"/>
    </source>
</evidence>
<keyword evidence="1" id="KW-0813">Transport</keyword>
<organism evidence="5 6">
    <name type="scientific">Paenibacillus naphthalenovorans</name>
    <dbReference type="NCBI Taxonomy" id="162209"/>
    <lineage>
        <taxon>Bacteria</taxon>
        <taxon>Bacillati</taxon>
        <taxon>Bacillota</taxon>
        <taxon>Bacilli</taxon>
        <taxon>Bacillales</taxon>
        <taxon>Paenibacillaceae</taxon>
        <taxon>Paenibacillus</taxon>
    </lineage>
</organism>
<dbReference type="GO" id="GO:0005886">
    <property type="term" value="C:plasma membrane"/>
    <property type="evidence" value="ECO:0007669"/>
    <property type="project" value="TreeGrafter"/>
</dbReference>
<evidence type="ECO:0000313" key="6">
    <source>
        <dbReference type="Proteomes" id="UP000061660"/>
    </source>
</evidence>
<dbReference type="GO" id="GO:1903806">
    <property type="term" value="P:L-isoleucine import across plasma membrane"/>
    <property type="evidence" value="ECO:0007669"/>
    <property type="project" value="TreeGrafter"/>
</dbReference>
<sequence>MDSALLEVKQLTKRFGGIVAVDGVSFNVRKGEIVAVIGPNGAGKTTLFNMISSILEPSEGEVWFKGEKLTGTQVHRLAAKGITRTFQNLQIFESMTVLENVMLGTHTKLKTTIFNAGFRLPVVKEDDETAASLALQALESVGLQDKQAEIAGNLPYGLRKLLELARAIVLKADLILLDEPMAGLNDGESHRLASFLLEMKNKGHSFLFVEHDMAAVMKIADRIVVIDFGVKIAEGSPEQIRNHPKVIDAYLGKELE</sequence>
<dbReference type="PANTHER" id="PTHR45772">
    <property type="entry name" value="CONSERVED COMPONENT OF ABC TRANSPORTER FOR NATURAL AMINO ACIDS-RELATED"/>
    <property type="match status" value="1"/>
</dbReference>
<dbReference type="GO" id="GO:0016887">
    <property type="term" value="F:ATP hydrolysis activity"/>
    <property type="evidence" value="ECO:0007669"/>
    <property type="project" value="InterPro"/>
</dbReference>
<accession>A0A0U2U613</accession>